<dbReference type="GO" id="GO:0042597">
    <property type="term" value="C:periplasmic space"/>
    <property type="evidence" value="ECO:0007669"/>
    <property type="project" value="UniProtKB-SubCell"/>
</dbReference>
<name>A0A2N3YF71_9MICO</name>
<dbReference type="Pfam" id="PF09084">
    <property type="entry name" value="NMT1"/>
    <property type="match status" value="1"/>
</dbReference>
<evidence type="ECO:0000313" key="5">
    <source>
        <dbReference type="EMBL" id="PKW25493.1"/>
    </source>
</evidence>
<protein>
    <submittedName>
        <fullName evidence="5">NitT/TauT family transport system substrate-binding protein</fullName>
    </submittedName>
</protein>
<dbReference type="Gene3D" id="3.40.190.10">
    <property type="entry name" value="Periplasmic binding protein-like II"/>
    <property type="match status" value="2"/>
</dbReference>
<evidence type="ECO:0000313" key="6">
    <source>
        <dbReference type="Proteomes" id="UP000233781"/>
    </source>
</evidence>
<dbReference type="Proteomes" id="UP000233781">
    <property type="component" value="Unassembled WGS sequence"/>
</dbReference>
<reference evidence="5 6" key="1">
    <citation type="submission" date="2017-12" db="EMBL/GenBank/DDBJ databases">
        <title>Sequencing the genomes of 1000 Actinobacteria strains.</title>
        <authorList>
            <person name="Klenk H.-P."/>
        </authorList>
    </citation>
    <scope>NUCLEOTIDE SEQUENCE [LARGE SCALE GENOMIC DNA]</scope>
    <source>
        <strain evidence="5 6">DSM 12806</strain>
    </source>
</reference>
<keyword evidence="3" id="KW-0732">Signal</keyword>
<dbReference type="CDD" id="cd13652">
    <property type="entry name" value="PBP2_ThiY_THI5_like_1"/>
    <property type="match status" value="1"/>
</dbReference>
<feature type="domain" description="Solute-binding protein family 3/N-terminal" evidence="4">
    <location>
        <begin position="60"/>
        <end position="287"/>
    </location>
</feature>
<gene>
    <name evidence="5" type="ORF">ATL31_0285</name>
</gene>
<comment type="caution">
    <text evidence="5">The sequence shown here is derived from an EMBL/GenBank/DDBJ whole genome shotgun (WGS) entry which is preliminary data.</text>
</comment>
<comment type="similarity">
    <text evidence="2">Belongs to the bacterial solute-binding protein SsuA/TauA family.</text>
</comment>
<dbReference type="OrthoDB" id="5174711at2"/>
<dbReference type="SMART" id="SM00062">
    <property type="entry name" value="PBPb"/>
    <property type="match status" value="1"/>
</dbReference>
<sequence>MHLSTTAPRRVSRRVGLIALGATSALLLAACGSGDGSLGTSSSASSSAAGGGSGSGAMTPLTVGVIPIIDVAPIYLGVDQGFFKDEGLDVKLELAQGGAAIVPAVVSGQYQFGFSNTTSLLLATAKGLPLKAVASGNQATDDPAKDFGGVVVKQDSPIKSPKDLAGKKVGVNNLNNIMTTTINKWVRDDGGDPSTIQYTELPFPDMAAAVAKGDIDAGQVVEPFLTIAKSQGERYLGSNLAGVEPGMQIALYFTSASYVQEHGDIVKKFTAAMNKSLDYAQAHQDETRAILPKYTKLDAKAQQAVTLPKWTSEINTDSVQLLADLGTQDGLFTKKVDVSTLLP</sequence>
<evidence type="ECO:0000256" key="3">
    <source>
        <dbReference type="ARBA" id="ARBA00022729"/>
    </source>
</evidence>
<evidence type="ECO:0000256" key="2">
    <source>
        <dbReference type="ARBA" id="ARBA00010742"/>
    </source>
</evidence>
<keyword evidence="6" id="KW-1185">Reference proteome</keyword>
<comment type="subcellular location">
    <subcellularLocation>
        <location evidence="1">Periplasm</location>
    </subcellularLocation>
</comment>
<evidence type="ECO:0000259" key="4">
    <source>
        <dbReference type="SMART" id="SM00062"/>
    </source>
</evidence>
<evidence type="ECO:0000256" key="1">
    <source>
        <dbReference type="ARBA" id="ARBA00004418"/>
    </source>
</evidence>
<dbReference type="PANTHER" id="PTHR30024:SF47">
    <property type="entry name" value="TAURINE-BINDING PERIPLASMIC PROTEIN"/>
    <property type="match status" value="1"/>
</dbReference>
<organism evidence="5 6">
    <name type="scientific">Phycicoccus duodecadis</name>
    <dbReference type="NCBI Taxonomy" id="173053"/>
    <lineage>
        <taxon>Bacteria</taxon>
        <taxon>Bacillati</taxon>
        <taxon>Actinomycetota</taxon>
        <taxon>Actinomycetes</taxon>
        <taxon>Micrococcales</taxon>
        <taxon>Intrasporangiaceae</taxon>
        <taxon>Phycicoccus</taxon>
    </lineage>
</organism>
<proteinExistence type="inferred from homology"/>
<dbReference type="EMBL" id="PJNE01000001">
    <property type="protein sequence ID" value="PKW25493.1"/>
    <property type="molecule type" value="Genomic_DNA"/>
</dbReference>
<dbReference type="AlphaFoldDB" id="A0A2N3YF71"/>
<dbReference type="InterPro" id="IPR015168">
    <property type="entry name" value="SsuA/THI5"/>
</dbReference>
<dbReference type="PANTHER" id="PTHR30024">
    <property type="entry name" value="ALIPHATIC SULFONATES-BINDING PROTEIN-RELATED"/>
    <property type="match status" value="1"/>
</dbReference>
<accession>A0A2N3YF71</accession>
<dbReference type="SUPFAM" id="SSF53850">
    <property type="entry name" value="Periplasmic binding protein-like II"/>
    <property type="match status" value="1"/>
</dbReference>
<dbReference type="InterPro" id="IPR001638">
    <property type="entry name" value="Solute-binding_3/MltF_N"/>
</dbReference>